<evidence type="ECO:0000313" key="3">
    <source>
        <dbReference type="Proteomes" id="UP000026714"/>
    </source>
</evidence>
<proteinExistence type="predicted"/>
<keyword evidence="3" id="KW-1185">Reference proteome</keyword>
<evidence type="ECO:0000256" key="1">
    <source>
        <dbReference type="SAM" id="MobiDB-lite"/>
    </source>
</evidence>
<reference evidence="2 3" key="1">
    <citation type="journal article" date="2014" name="FEMS Microbiol. Ecol.">
        <title>Sphaerotilus natans encrusted with nanoball-shaped Fe(III) oxide minerals formed by nitrate-reducing mixotrophic Fe(II) oxidation.</title>
        <authorList>
            <person name="Park S."/>
            <person name="Kim D.H."/>
            <person name="Lee J.H."/>
            <person name="Hur H.G."/>
        </authorList>
    </citation>
    <scope>NUCLEOTIDE SEQUENCE [LARGE SCALE GENOMIC DNA]</scope>
    <source>
        <strain evidence="2 3">DSM 6575</strain>
    </source>
</reference>
<dbReference type="AlphaFoldDB" id="A0A059KSG4"/>
<organism evidence="2 3">
    <name type="scientific">Sphaerotilus natans subsp. natans DSM 6575</name>
    <dbReference type="NCBI Taxonomy" id="1286631"/>
    <lineage>
        <taxon>Bacteria</taxon>
        <taxon>Pseudomonadati</taxon>
        <taxon>Pseudomonadota</taxon>
        <taxon>Betaproteobacteria</taxon>
        <taxon>Burkholderiales</taxon>
        <taxon>Sphaerotilaceae</taxon>
        <taxon>Sphaerotilus</taxon>
    </lineage>
</organism>
<gene>
    <name evidence="2" type="ORF">X805_02460</name>
</gene>
<protein>
    <submittedName>
        <fullName evidence="2">Uncharacterized protein</fullName>
    </submittedName>
</protein>
<dbReference type="Proteomes" id="UP000026714">
    <property type="component" value="Unassembled WGS sequence"/>
</dbReference>
<accession>A0A059KSG4</accession>
<comment type="caution">
    <text evidence="2">The sequence shown here is derived from an EMBL/GenBank/DDBJ whole genome shotgun (WGS) entry which is preliminary data.</text>
</comment>
<dbReference type="EMBL" id="AZRA01000006">
    <property type="protein sequence ID" value="KDB54164.1"/>
    <property type="molecule type" value="Genomic_DNA"/>
</dbReference>
<feature type="region of interest" description="Disordered" evidence="1">
    <location>
        <begin position="15"/>
        <end position="58"/>
    </location>
</feature>
<evidence type="ECO:0000313" key="2">
    <source>
        <dbReference type="EMBL" id="KDB54164.1"/>
    </source>
</evidence>
<name>A0A059KSG4_9BURK</name>
<sequence>MNTLIRRHSGAIRQGFPARIGRGGNTGWQAGEGKGASSAWRQASRSVQGIGIKPAGVE</sequence>
<feature type="compositionally biased region" description="Gly residues" evidence="1">
    <location>
        <begin position="21"/>
        <end position="34"/>
    </location>
</feature>